<dbReference type="Pfam" id="PF02464">
    <property type="entry name" value="CinA"/>
    <property type="match status" value="1"/>
</dbReference>
<gene>
    <name evidence="2" type="ORF">SAMN04488554_0897</name>
</gene>
<dbReference type="InterPro" id="IPR008136">
    <property type="entry name" value="CinA_C"/>
</dbReference>
<sequence length="164" mass="16372">MTAARVIARARALGRTVAVAESLTAGAVAARLAEPPGASDALLGAVVAYATRVKRELLGVDGELLATHGPVHPEVAWQMADGVRRLLGSDVGVATTGVAGPGPADGHPAGTVYVAAVAGGQNGVPVRGQVRGYRLAGTRPLVRTATCGLALAALVAVLESDRDV</sequence>
<name>A0A1H5E593_9MICO</name>
<keyword evidence="3" id="KW-1185">Reference proteome</keyword>
<reference evidence="3" key="1">
    <citation type="submission" date="2016-10" db="EMBL/GenBank/DDBJ databases">
        <authorList>
            <person name="Varghese N."/>
            <person name="Submissions S."/>
        </authorList>
    </citation>
    <scope>NUCLEOTIDE SEQUENCE [LARGE SCALE GENOMIC DNA]</scope>
    <source>
        <strain evidence="3">DSM 21368</strain>
    </source>
</reference>
<dbReference type="RefSeq" id="WP_089771872.1">
    <property type="nucleotide sequence ID" value="NZ_FNTX01000001.1"/>
</dbReference>
<dbReference type="NCBIfam" id="TIGR00199">
    <property type="entry name" value="PncC_domain"/>
    <property type="match status" value="1"/>
</dbReference>
<dbReference type="STRING" id="648782.SAMN04488554_0897"/>
<organism evidence="2 3">
    <name type="scientific">Ruania alba</name>
    <dbReference type="NCBI Taxonomy" id="648782"/>
    <lineage>
        <taxon>Bacteria</taxon>
        <taxon>Bacillati</taxon>
        <taxon>Actinomycetota</taxon>
        <taxon>Actinomycetes</taxon>
        <taxon>Micrococcales</taxon>
        <taxon>Ruaniaceae</taxon>
        <taxon>Ruania</taxon>
    </lineage>
</organism>
<dbReference type="Gene3D" id="3.90.950.20">
    <property type="entry name" value="CinA-like"/>
    <property type="match status" value="1"/>
</dbReference>
<evidence type="ECO:0000313" key="2">
    <source>
        <dbReference type="EMBL" id="SED86262.1"/>
    </source>
</evidence>
<evidence type="ECO:0000259" key="1">
    <source>
        <dbReference type="Pfam" id="PF02464"/>
    </source>
</evidence>
<dbReference type="SUPFAM" id="SSF142433">
    <property type="entry name" value="CinA-like"/>
    <property type="match status" value="1"/>
</dbReference>
<feature type="domain" description="CinA C-terminal" evidence="1">
    <location>
        <begin position="3"/>
        <end position="156"/>
    </location>
</feature>
<dbReference type="InterPro" id="IPR036653">
    <property type="entry name" value="CinA-like_C"/>
</dbReference>
<dbReference type="Proteomes" id="UP000199220">
    <property type="component" value="Unassembled WGS sequence"/>
</dbReference>
<evidence type="ECO:0000313" key="3">
    <source>
        <dbReference type="Proteomes" id="UP000199220"/>
    </source>
</evidence>
<dbReference type="AlphaFoldDB" id="A0A1H5E593"/>
<accession>A0A1H5E593</accession>
<dbReference type="EMBL" id="FNTX01000001">
    <property type="protein sequence ID" value="SED86262.1"/>
    <property type="molecule type" value="Genomic_DNA"/>
</dbReference>
<protein>
    <submittedName>
        <fullName evidence="2">Competence/damage-inducible protein cinA</fullName>
    </submittedName>
</protein>
<proteinExistence type="predicted"/>
<dbReference type="OrthoDB" id="1253990at2"/>